<dbReference type="AlphaFoldDB" id="A0A1F6V462"/>
<dbReference type="Proteomes" id="UP000178985">
    <property type="component" value="Unassembled WGS sequence"/>
</dbReference>
<evidence type="ECO:0000313" key="6">
    <source>
        <dbReference type="EMBL" id="OGI64415.1"/>
    </source>
</evidence>
<evidence type="ECO:0000313" key="7">
    <source>
        <dbReference type="Proteomes" id="UP000178985"/>
    </source>
</evidence>
<dbReference type="PANTHER" id="PTHR20854">
    <property type="entry name" value="INOSITOL MONOPHOSPHATASE"/>
    <property type="match status" value="1"/>
</dbReference>
<feature type="binding site" evidence="5">
    <location>
        <position position="85"/>
    </location>
    <ligand>
        <name>Mg(2+)</name>
        <dbReference type="ChEBI" id="CHEBI:18420"/>
        <label>1</label>
        <note>catalytic</note>
    </ligand>
</feature>
<dbReference type="FunFam" id="3.30.540.10:FF:000003">
    <property type="entry name" value="Inositol-1-monophosphatase"/>
    <property type="match status" value="1"/>
</dbReference>
<dbReference type="GO" id="GO:0008934">
    <property type="term" value="F:inositol monophosphate 1-phosphatase activity"/>
    <property type="evidence" value="ECO:0007669"/>
    <property type="project" value="TreeGrafter"/>
</dbReference>
<evidence type="ECO:0000256" key="5">
    <source>
        <dbReference type="PIRSR" id="PIRSR600760-2"/>
    </source>
</evidence>
<reference evidence="6 7" key="1">
    <citation type="journal article" date="2016" name="Nat. Commun.">
        <title>Thousands of microbial genomes shed light on interconnected biogeochemical processes in an aquifer system.</title>
        <authorList>
            <person name="Anantharaman K."/>
            <person name="Brown C.T."/>
            <person name="Hug L.A."/>
            <person name="Sharon I."/>
            <person name="Castelle C.J."/>
            <person name="Probst A.J."/>
            <person name="Thomas B.C."/>
            <person name="Singh A."/>
            <person name="Wilkins M.J."/>
            <person name="Karaoz U."/>
            <person name="Brodie E.L."/>
            <person name="Williams K.H."/>
            <person name="Hubbard S.S."/>
            <person name="Banfield J.F."/>
        </authorList>
    </citation>
    <scope>NUCLEOTIDE SEQUENCE [LARGE SCALE GENOMIC DNA]</scope>
</reference>
<dbReference type="GO" id="GO:0006020">
    <property type="term" value="P:inositol metabolic process"/>
    <property type="evidence" value="ECO:0007669"/>
    <property type="project" value="TreeGrafter"/>
</dbReference>
<keyword evidence="4 5" id="KW-0460">Magnesium</keyword>
<accession>A0A1F6V462</accession>
<dbReference type="PRINTS" id="PR00377">
    <property type="entry name" value="IMPHPHTASES"/>
</dbReference>
<feature type="binding site" evidence="5">
    <location>
        <position position="83"/>
    </location>
    <ligand>
        <name>Mg(2+)</name>
        <dbReference type="ChEBI" id="CHEBI:18420"/>
        <label>1</label>
        <note>catalytic</note>
    </ligand>
</feature>
<sequence length="262" mass="29244">MTKEDKKNLIKATHAGGKILKKYFGKTLNLVEKSMIADFKTEADTESEKTILRILKKEFKNYNIHSEENGKINKSSKYTIVIDPLDGTNNFVLGIPNFSITIAVLFEGEAIAGVIHQPILKQTYFAEKGKGAFLNNKKIKVNNNKDPKALTIAYSCGYKTSHTRIANIIRSLVVSKFYKRVTFNWSPAYDHCLLASGKIEALITDAGTEIYDFGAGKLIAKEAGAKIYTLDGKKDTDFLNDAFIIGNSEKVIKNVLKRIPNR</sequence>
<evidence type="ECO:0000256" key="3">
    <source>
        <dbReference type="ARBA" id="ARBA00022801"/>
    </source>
</evidence>
<evidence type="ECO:0000256" key="4">
    <source>
        <dbReference type="ARBA" id="ARBA00022842"/>
    </source>
</evidence>
<dbReference type="Gene3D" id="3.30.540.10">
    <property type="entry name" value="Fructose-1,6-Bisphosphatase, subunit A, domain 1"/>
    <property type="match status" value="1"/>
</dbReference>
<keyword evidence="2 5" id="KW-0479">Metal-binding</keyword>
<dbReference type="Pfam" id="PF00459">
    <property type="entry name" value="Inositol_P"/>
    <property type="match status" value="1"/>
</dbReference>
<name>A0A1F6V462_9BACT</name>
<dbReference type="GO" id="GO:0007165">
    <property type="term" value="P:signal transduction"/>
    <property type="evidence" value="ECO:0007669"/>
    <property type="project" value="TreeGrafter"/>
</dbReference>
<gene>
    <name evidence="6" type="ORF">A2733_01250</name>
</gene>
<evidence type="ECO:0000256" key="1">
    <source>
        <dbReference type="ARBA" id="ARBA00001946"/>
    </source>
</evidence>
<comment type="cofactor">
    <cofactor evidence="1 5">
        <name>Mg(2+)</name>
        <dbReference type="ChEBI" id="CHEBI:18420"/>
    </cofactor>
</comment>
<feature type="binding site" evidence="5">
    <location>
        <position position="67"/>
    </location>
    <ligand>
        <name>Mg(2+)</name>
        <dbReference type="ChEBI" id="CHEBI:18420"/>
        <label>1</label>
        <note>catalytic</note>
    </ligand>
</feature>
<dbReference type="Gene3D" id="3.40.190.80">
    <property type="match status" value="1"/>
</dbReference>
<comment type="caution">
    <text evidence="6">The sequence shown here is derived from an EMBL/GenBank/DDBJ whole genome shotgun (WGS) entry which is preliminary data.</text>
</comment>
<evidence type="ECO:0000256" key="2">
    <source>
        <dbReference type="ARBA" id="ARBA00022723"/>
    </source>
</evidence>
<keyword evidence="3" id="KW-0378">Hydrolase</keyword>
<feature type="binding site" evidence="5">
    <location>
        <position position="86"/>
    </location>
    <ligand>
        <name>Mg(2+)</name>
        <dbReference type="ChEBI" id="CHEBI:18420"/>
        <label>1</label>
        <note>catalytic</note>
    </ligand>
</feature>
<protein>
    <recommendedName>
        <fullName evidence="8">Inositol-1-monophosphatase</fullName>
    </recommendedName>
</protein>
<dbReference type="CDD" id="cd01637">
    <property type="entry name" value="IMPase_like"/>
    <property type="match status" value="1"/>
</dbReference>
<dbReference type="PANTHER" id="PTHR20854:SF4">
    <property type="entry name" value="INOSITOL-1-MONOPHOSPHATASE-RELATED"/>
    <property type="match status" value="1"/>
</dbReference>
<proteinExistence type="predicted"/>
<dbReference type="EMBL" id="MFTO01000001">
    <property type="protein sequence ID" value="OGI64415.1"/>
    <property type="molecule type" value="Genomic_DNA"/>
</dbReference>
<organism evidence="6 7">
    <name type="scientific">Candidatus Nomurabacteria bacterium RIFCSPHIGHO2_01_FULL_40_20</name>
    <dbReference type="NCBI Taxonomy" id="1801738"/>
    <lineage>
        <taxon>Bacteria</taxon>
        <taxon>Candidatus Nomuraibacteriota</taxon>
    </lineage>
</organism>
<evidence type="ECO:0008006" key="8">
    <source>
        <dbReference type="Google" id="ProtNLM"/>
    </source>
</evidence>
<dbReference type="SUPFAM" id="SSF56655">
    <property type="entry name" value="Carbohydrate phosphatase"/>
    <property type="match status" value="1"/>
</dbReference>
<dbReference type="InterPro" id="IPR000760">
    <property type="entry name" value="Inositol_monophosphatase-like"/>
</dbReference>
<dbReference type="GO" id="GO:0046872">
    <property type="term" value="F:metal ion binding"/>
    <property type="evidence" value="ECO:0007669"/>
    <property type="project" value="UniProtKB-KW"/>
</dbReference>
<feature type="binding site" evidence="5">
    <location>
        <position position="212"/>
    </location>
    <ligand>
        <name>Mg(2+)</name>
        <dbReference type="ChEBI" id="CHEBI:18420"/>
        <label>1</label>
        <note>catalytic</note>
    </ligand>
</feature>